<evidence type="ECO:0000313" key="6">
    <source>
        <dbReference type="Proteomes" id="UP000743107"/>
    </source>
</evidence>
<feature type="transmembrane region" description="Helical" evidence="1">
    <location>
        <begin position="12"/>
        <end position="31"/>
    </location>
</feature>
<dbReference type="AlphaFoldDB" id="A0A6L5A2H0"/>
<comment type="caution">
    <text evidence="4">The sequence shown here is derived from an EMBL/GenBank/DDBJ whole genome shotgun (WGS) entry which is preliminary data.</text>
</comment>
<organism evidence="4 6">
    <name type="scientific">Pediococcus pentosaceus</name>
    <dbReference type="NCBI Taxonomy" id="1255"/>
    <lineage>
        <taxon>Bacteria</taxon>
        <taxon>Bacillati</taxon>
        <taxon>Bacillota</taxon>
        <taxon>Bacilli</taxon>
        <taxon>Lactobacillales</taxon>
        <taxon>Lactobacillaceae</taxon>
        <taxon>Pediococcus</taxon>
    </lineage>
</organism>
<keyword evidence="1" id="KW-0472">Membrane</keyword>
<dbReference type="EMBL" id="WENB01000002">
    <property type="protein sequence ID" value="KAF0414207.1"/>
    <property type="molecule type" value="Genomic_DNA"/>
</dbReference>
<keyword evidence="1" id="KW-1133">Transmembrane helix</keyword>
<name>A0A6L5A2H0_PEDPE</name>
<feature type="transmembrane region" description="Helical" evidence="1">
    <location>
        <begin position="37"/>
        <end position="59"/>
    </location>
</feature>
<reference evidence="3" key="1">
    <citation type="submission" date="2019-10" db="EMBL/GenBank/DDBJ databases">
        <authorList>
            <person name="Irmler S."/>
            <person name="Berthoud H."/>
            <person name="Roetschi A."/>
            <person name="Arias E."/>
            <person name="Shani N."/>
            <person name="Wuethrich D."/>
            <person name="Bruggmann R."/>
        </authorList>
    </citation>
    <scope>NUCLEOTIDE SEQUENCE</scope>
    <source>
        <strain evidence="3">FAM13073</strain>
    </source>
</reference>
<feature type="transmembrane region" description="Helical" evidence="1">
    <location>
        <begin position="105"/>
        <end position="125"/>
    </location>
</feature>
<dbReference type="InterPro" id="IPR025007">
    <property type="entry name" value="DUF3899"/>
</dbReference>
<keyword evidence="1" id="KW-0812">Transmembrane</keyword>
<proteinExistence type="predicted"/>
<dbReference type="Proteomes" id="UP000472573">
    <property type="component" value="Unassembled WGS sequence"/>
</dbReference>
<evidence type="ECO:0000313" key="4">
    <source>
        <dbReference type="EMBL" id="MBF7126823.1"/>
    </source>
</evidence>
<dbReference type="Proteomes" id="UP000743107">
    <property type="component" value="Unassembled WGS sequence"/>
</dbReference>
<dbReference type="Pfam" id="PF13038">
    <property type="entry name" value="DUF3899"/>
    <property type="match status" value="1"/>
</dbReference>
<keyword evidence="5" id="KW-1185">Reference proteome</keyword>
<gene>
    <name evidence="3" type="ORF">GBO79_04885</name>
    <name evidence="4" type="ORF">ITQ97_03185</name>
</gene>
<feature type="domain" description="DUF3899" evidence="2">
    <location>
        <begin position="34"/>
        <end position="124"/>
    </location>
</feature>
<sequence length="126" mass="14362">MKVFNLLNKLSTKAIIFIILVVGGLIFKGTYIVSNIYFILGMLLLLWGILAILFNAHLFSGWKLNGDRKNSEFVEKIEHKAVQSKTERAKEIAAQKNEPMRFTPFTRLILSYALILIVNAILVSFF</sequence>
<dbReference type="RefSeq" id="WP_159250896.1">
    <property type="nucleotide sequence ID" value="NZ_JABJXG010000015.1"/>
</dbReference>
<reference evidence="3" key="2">
    <citation type="submission" date="2019-12" db="EMBL/GenBank/DDBJ databases">
        <title>SpeciesPrimer: A bioinformatics pipeline dedicated to the design of qPCR primers for the quantification of bacterial species.</title>
        <authorList>
            <person name="Dreier M."/>
            <person name="Berthoud H."/>
            <person name="Shani N."/>
            <person name="Wechsler D."/>
            <person name="Junier P."/>
        </authorList>
    </citation>
    <scope>NUCLEOTIDE SEQUENCE</scope>
    <source>
        <strain evidence="3">FAM13073</strain>
    </source>
</reference>
<evidence type="ECO:0000313" key="5">
    <source>
        <dbReference type="Proteomes" id="UP000472573"/>
    </source>
</evidence>
<accession>A0A6L5A2H0</accession>
<reference evidence="5" key="3">
    <citation type="submission" date="2020-03" db="EMBL/GenBank/DDBJ databases">
        <title>SpeciesPrimer: A bioinformatics pipeline dedicated to the design of qPCR primers for the quantification of bacterial species.</title>
        <authorList>
            <person name="Dreier M."/>
            <person name="Berthoud H."/>
            <person name="Shani N."/>
            <person name="Wechsler D."/>
            <person name="Junier P."/>
        </authorList>
    </citation>
    <scope>NUCLEOTIDE SEQUENCE [LARGE SCALE GENOMIC DNA]</scope>
    <source>
        <strain evidence="5">FAM13073</strain>
    </source>
</reference>
<evidence type="ECO:0000313" key="3">
    <source>
        <dbReference type="EMBL" id="KAF0414207.1"/>
    </source>
</evidence>
<evidence type="ECO:0000256" key="1">
    <source>
        <dbReference type="SAM" id="Phobius"/>
    </source>
</evidence>
<dbReference type="EMBL" id="JADOFV010000002">
    <property type="protein sequence ID" value="MBF7126823.1"/>
    <property type="molecule type" value="Genomic_DNA"/>
</dbReference>
<reference evidence="4" key="4">
    <citation type="submission" date="2020-11" db="EMBL/GenBank/DDBJ databases">
        <title>Antibiotic susceptibility profiles of Pediococcus pentosaceus from various origins and their implications for the safety assessment of strains with food-technology applications.</title>
        <authorList>
            <person name="Shani N."/>
            <person name="Oberhaensli S."/>
            <person name="Arias E."/>
        </authorList>
    </citation>
    <scope>NUCLEOTIDE SEQUENCE</scope>
    <source>
        <strain evidence="4">FAM 19164</strain>
    </source>
</reference>
<evidence type="ECO:0000259" key="2">
    <source>
        <dbReference type="Pfam" id="PF13038"/>
    </source>
</evidence>
<protein>
    <submittedName>
        <fullName evidence="4">DUF3899 domain-containing protein</fullName>
    </submittedName>
</protein>